<feature type="coiled-coil region" evidence="1">
    <location>
        <begin position="51"/>
        <end position="99"/>
    </location>
</feature>
<accession>A0ABS3Q3Y5</accession>
<organism evidence="3 4">
    <name type="scientific">Thiomicrorhabdus marina</name>
    <dbReference type="NCBI Taxonomy" id="2818442"/>
    <lineage>
        <taxon>Bacteria</taxon>
        <taxon>Pseudomonadati</taxon>
        <taxon>Pseudomonadota</taxon>
        <taxon>Gammaproteobacteria</taxon>
        <taxon>Thiotrichales</taxon>
        <taxon>Piscirickettsiaceae</taxon>
        <taxon>Thiomicrorhabdus</taxon>
    </lineage>
</organism>
<evidence type="ECO:0000313" key="4">
    <source>
        <dbReference type="Proteomes" id="UP000664835"/>
    </source>
</evidence>
<keyword evidence="2" id="KW-0732">Signal</keyword>
<evidence type="ECO:0000256" key="2">
    <source>
        <dbReference type="SAM" id="SignalP"/>
    </source>
</evidence>
<keyword evidence="1" id="KW-0175">Coiled coil</keyword>
<dbReference type="Gene3D" id="1.20.120.1490">
    <property type="match status" value="1"/>
</dbReference>
<dbReference type="RefSeq" id="WP_208148500.1">
    <property type="nucleotide sequence ID" value="NZ_JAGETV010000007.1"/>
</dbReference>
<feature type="chain" id="PRO_5047015452" evidence="2">
    <location>
        <begin position="22"/>
        <end position="150"/>
    </location>
</feature>
<proteinExistence type="predicted"/>
<reference evidence="3 4" key="1">
    <citation type="submission" date="2021-03" db="EMBL/GenBank/DDBJ databases">
        <title>Thiomicrorhabdus sp.nov.,novel sulfur-oxidizing bacteria isolated from coastal sediment.</title>
        <authorList>
            <person name="Liu X."/>
        </authorList>
    </citation>
    <scope>NUCLEOTIDE SEQUENCE [LARGE SCALE GENOMIC DNA]</scope>
    <source>
        <strain evidence="3 4">6S2-11</strain>
    </source>
</reference>
<dbReference type="Pfam" id="PF07813">
    <property type="entry name" value="LTXXQ"/>
    <property type="match status" value="1"/>
</dbReference>
<dbReference type="InterPro" id="IPR012899">
    <property type="entry name" value="LTXXQ"/>
</dbReference>
<evidence type="ECO:0000256" key="1">
    <source>
        <dbReference type="SAM" id="Coils"/>
    </source>
</evidence>
<comment type="caution">
    <text evidence="3">The sequence shown here is derived from an EMBL/GenBank/DDBJ whole genome shotgun (WGS) entry which is preliminary data.</text>
</comment>
<evidence type="ECO:0000313" key="3">
    <source>
        <dbReference type="EMBL" id="MBO1927050.1"/>
    </source>
</evidence>
<protein>
    <submittedName>
        <fullName evidence="3">Spy/CpxP family protein refolding chaperone</fullName>
    </submittedName>
</protein>
<dbReference type="EMBL" id="JAGETV010000007">
    <property type="protein sequence ID" value="MBO1927050.1"/>
    <property type="molecule type" value="Genomic_DNA"/>
</dbReference>
<keyword evidence="4" id="KW-1185">Reference proteome</keyword>
<feature type="signal peptide" evidence="2">
    <location>
        <begin position="1"/>
        <end position="21"/>
    </location>
</feature>
<sequence length="150" mass="17489">MKKLTTLFILWLSLHSAIALADMEHNKPEIKTLPNYALIQGQNLPHLMKPLMRFKEQLQLTNEQQQALKKLRQEMAPQIHQGLQQAKQLEQQLAQEILQDQKTATDLEKGLLKLQQQKWNNTQKLINALAQIRQILTLEQYQKLLQLSGH</sequence>
<gene>
    <name evidence="3" type="ORF">J3998_05620</name>
</gene>
<dbReference type="Proteomes" id="UP000664835">
    <property type="component" value="Unassembled WGS sequence"/>
</dbReference>
<name>A0ABS3Q3Y5_9GAMM</name>